<evidence type="ECO:0000256" key="2">
    <source>
        <dbReference type="ARBA" id="ARBA00006739"/>
    </source>
</evidence>
<dbReference type="Pfam" id="PF00535">
    <property type="entry name" value="Glycos_transf_2"/>
    <property type="match status" value="1"/>
</dbReference>
<evidence type="ECO:0000256" key="4">
    <source>
        <dbReference type="ARBA" id="ARBA00022679"/>
    </source>
</evidence>
<evidence type="ECO:0000259" key="5">
    <source>
        <dbReference type="Pfam" id="PF00535"/>
    </source>
</evidence>
<dbReference type="InterPro" id="IPR029044">
    <property type="entry name" value="Nucleotide-diphossugar_trans"/>
</dbReference>
<feature type="domain" description="Glycosyltransferase 2-like" evidence="5">
    <location>
        <begin position="10"/>
        <end position="111"/>
    </location>
</feature>
<proteinExistence type="inferred from homology"/>
<dbReference type="PANTHER" id="PTHR43179:SF12">
    <property type="entry name" value="GALACTOFURANOSYLTRANSFERASE GLFT2"/>
    <property type="match status" value="1"/>
</dbReference>
<evidence type="ECO:0000256" key="1">
    <source>
        <dbReference type="ARBA" id="ARBA00004776"/>
    </source>
</evidence>
<dbReference type="RefSeq" id="WP_203908423.1">
    <property type="nucleotide sequence ID" value="NZ_BONY01000013.1"/>
</dbReference>
<name>A0A8J3VG65_9ACTN</name>
<sequence length="301" mass="32705">MNSPSDIAAVILNWNCAQDTLRCVRAVASGSVVPQIVVVDNGSHDSSVADLSASGEGFSLVRLDRNLGYAGGMNAGIHHARDNGAKWVWLLNADSVPSPSALENLAKHTGDYSVLASLQVTSADPADPQADSYLVAARLNNGRVRPLRCGGCDARIHEVDVVTGASLFADADAIARAGMFDERFFHYKEEFDLVRRIALDGGRVGLACGSKVWHQRGGSLRGASPRAQYYLHRNELLYVHKHYPRPVRRMLLQEPSHYLKLAKSLLGMFGSSARRARSLAVFAAYWDGMRGVTGPTNRFST</sequence>
<organism evidence="6 7">
    <name type="scientific">Rhizocola hellebori</name>
    <dbReference type="NCBI Taxonomy" id="1392758"/>
    <lineage>
        <taxon>Bacteria</taxon>
        <taxon>Bacillati</taxon>
        <taxon>Actinomycetota</taxon>
        <taxon>Actinomycetes</taxon>
        <taxon>Micromonosporales</taxon>
        <taxon>Micromonosporaceae</taxon>
        <taxon>Rhizocola</taxon>
    </lineage>
</organism>
<dbReference type="InterPro" id="IPR001173">
    <property type="entry name" value="Glyco_trans_2-like"/>
</dbReference>
<dbReference type="GO" id="GO:0016757">
    <property type="term" value="F:glycosyltransferase activity"/>
    <property type="evidence" value="ECO:0007669"/>
    <property type="project" value="UniProtKB-KW"/>
</dbReference>
<accession>A0A8J3VG65</accession>
<comment type="pathway">
    <text evidence="1">Cell wall biogenesis; cell wall polysaccharide biosynthesis.</text>
</comment>
<protein>
    <recommendedName>
        <fullName evidence="5">Glycosyltransferase 2-like domain-containing protein</fullName>
    </recommendedName>
</protein>
<keyword evidence="4" id="KW-0808">Transferase</keyword>
<dbReference type="SUPFAM" id="SSF53448">
    <property type="entry name" value="Nucleotide-diphospho-sugar transferases"/>
    <property type="match status" value="1"/>
</dbReference>
<evidence type="ECO:0000313" key="7">
    <source>
        <dbReference type="Proteomes" id="UP000612899"/>
    </source>
</evidence>
<reference evidence="6" key="1">
    <citation type="submission" date="2021-01" db="EMBL/GenBank/DDBJ databases">
        <title>Whole genome shotgun sequence of Rhizocola hellebori NBRC 109834.</title>
        <authorList>
            <person name="Komaki H."/>
            <person name="Tamura T."/>
        </authorList>
    </citation>
    <scope>NUCLEOTIDE SEQUENCE</scope>
    <source>
        <strain evidence="6">NBRC 109834</strain>
    </source>
</reference>
<comment type="similarity">
    <text evidence="2">Belongs to the glycosyltransferase 2 family.</text>
</comment>
<dbReference type="PANTHER" id="PTHR43179">
    <property type="entry name" value="RHAMNOSYLTRANSFERASE WBBL"/>
    <property type="match status" value="1"/>
</dbReference>
<dbReference type="AlphaFoldDB" id="A0A8J3VG65"/>
<gene>
    <name evidence="6" type="ORF">Rhe02_26100</name>
</gene>
<evidence type="ECO:0000313" key="6">
    <source>
        <dbReference type="EMBL" id="GIH04543.1"/>
    </source>
</evidence>
<keyword evidence="3" id="KW-0328">Glycosyltransferase</keyword>
<comment type="caution">
    <text evidence="6">The sequence shown here is derived from an EMBL/GenBank/DDBJ whole genome shotgun (WGS) entry which is preliminary data.</text>
</comment>
<dbReference type="Gene3D" id="3.90.550.10">
    <property type="entry name" value="Spore Coat Polysaccharide Biosynthesis Protein SpsA, Chain A"/>
    <property type="match status" value="1"/>
</dbReference>
<dbReference type="Proteomes" id="UP000612899">
    <property type="component" value="Unassembled WGS sequence"/>
</dbReference>
<dbReference type="EMBL" id="BONY01000013">
    <property type="protein sequence ID" value="GIH04543.1"/>
    <property type="molecule type" value="Genomic_DNA"/>
</dbReference>
<keyword evidence="7" id="KW-1185">Reference proteome</keyword>
<evidence type="ECO:0000256" key="3">
    <source>
        <dbReference type="ARBA" id="ARBA00022676"/>
    </source>
</evidence>